<feature type="transmembrane region" description="Helical" evidence="1">
    <location>
        <begin position="90"/>
        <end position="106"/>
    </location>
</feature>
<reference evidence="2" key="1">
    <citation type="submission" date="2019-04" db="EMBL/GenBank/DDBJ databases">
        <authorList>
            <consortium name="Science for Life Laboratories"/>
        </authorList>
    </citation>
    <scope>NUCLEOTIDE SEQUENCE</scope>
    <source>
        <strain evidence="2">MBLW1</strain>
    </source>
</reference>
<name>A0A6C2YQ46_9BACT</name>
<dbReference type="InterPro" id="IPR032801">
    <property type="entry name" value="PXL2A/B/C"/>
</dbReference>
<keyword evidence="3" id="KW-1185">Reference proteome</keyword>
<dbReference type="InterPro" id="IPR036249">
    <property type="entry name" value="Thioredoxin-like_sf"/>
</dbReference>
<feature type="transmembrane region" description="Helical" evidence="1">
    <location>
        <begin position="24"/>
        <end position="44"/>
    </location>
</feature>
<evidence type="ECO:0000313" key="2">
    <source>
        <dbReference type="EMBL" id="VIP03012.1"/>
    </source>
</evidence>
<keyword evidence="1" id="KW-0472">Membrane</keyword>
<dbReference type="SUPFAM" id="SSF52833">
    <property type="entry name" value="Thioredoxin-like"/>
    <property type="match status" value="1"/>
</dbReference>
<gene>
    <name evidence="2" type="ORF">GMBLW1_09480</name>
</gene>
<sequence>MSLTESPAGVRSESAHISPRWMRIVLKLAGVYNLLWGSWVVFFPTLSFALSGMQKPEVPLAYPQLWQCIGMIVGVYGIGYWLASRDPIRHWPIVLVGFLGKIFGPIGYVDGAIKGDLPWSTGWTNLFNDVIWWVPFALILRAAFERWRSESEAAPPKPVTEAMASARTSTGESLATLSQRQKLLVVFLRHTGCTFCQEALIELRQVRDHFAKLGDSAPQIVLVHLGQVHQGQATFARAGLDDLPQISDPDAELYRSFGLARGTLGQLFGWRSFVRGWEVVRKHGKGIGPLVGDGFRMPGIFWVEDGKIVKAFRHQTASDRPDYAAFMDCPTPKIDESELAAKG</sequence>
<evidence type="ECO:0000313" key="3">
    <source>
        <dbReference type="Proteomes" id="UP000464378"/>
    </source>
</evidence>
<dbReference type="Gene3D" id="3.40.30.10">
    <property type="entry name" value="Glutaredoxin"/>
    <property type="match status" value="1"/>
</dbReference>
<dbReference type="Pfam" id="PF13911">
    <property type="entry name" value="AhpC-TSA_2"/>
    <property type="match status" value="1"/>
</dbReference>
<dbReference type="KEGG" id="tim:GMBLW1_09480"/>
<organism evidence="2">
    <name type="scientific">Tuwongella immobilis</name>
    <dbReference type="NCBI Taxonomy" id="692036"/>
    <lineage>
        <taxon>Bacteria</taxon>
        <taxon>Pseudomonadati</taxon>
        <taxon>Planctomycetota</taxon>
        <taxon>Planctomycetia</taxon>
        <taxon>Gemmatales</taxon>
        <taxon>Gemmataceae</taxon>
        <taxon>Tuwongella</taxon>
    </lineage>
</organism>
<dbReference type="EMBL" id="LR586016">
    <property type="protein sequence ID" value="VIP03012.1"/>
    <property type="molecule type" value="Genomic_DNA"/>
</dbReference>
<proteinExistence type="predicted"/>
<keyword evidence="1" id="KW-0812">Transmembrane</keyword>
<dbReference type="RefSeq" id="WP_162658126.1">
    <property type="nucleotide sequence ID" value="NZ_LR593887.1"/>
</dbReference>
<keyword evidence="1" id="KW-1133">Transmembrane helix</keyword>
<dbReference type="AlphaFoldDB" id="A0A6C2YQ46"/>
<dbReference type="Proteomes" id="UP000464378">
    <property type="component" value="Chromosome"/>
</dbReference>
<dbReference type="NCBIfam" id="NF040769">
    <property type="entry name" value="SelL_rel_redox"/>
    <property type="match status" value="1"/>
</dbReference>
<protein>
    <submittedName>
        <fullName evidence="2">Uncharacterized protein</fullName>
    </submittedName>
</protein>
<accession>A0A6C2YQ46</accession>
<dbReference type="EMBL" id="LR593887">
    <property type="protein sequence ID" value="VTS03123.1"/>
    <property type="molecule type" value="Genomic_DNA"/>
</dbReference>
<dbReference type="InParanoid" id="A0A6C2YQ46"/>
<feature type="transmembrane region" description="Helical" evidence="1">
    <location>
        <begin position="64"/>
        <end position="83"/>
    </location>
</feature>
<evidence type="ECO:0000256" key="1">
    <source>
        <dbReference type="SAM" id="Phobius"/>
    </source>
</evidence>